<comment type="pathway">
    <text evidence="3">Sphingolipid metabolism.</text>
</comment>
<accession>A0ABX7PJ49</accession>
<dbReference type="PROSITE" id="PS00061">
    <property type="entry name" value="ADH_SHORT"/>
    <property type="match status" value="1"/>
</dbReference>
<keyword evidence="6" id="KW-0256">Endoplasmic reticulum</keyword>
<dbReference type="Gene3D" id="3.40.50.720">
    <property type="entry name" value="NAD(P)-binding Rossmann-like Domain"/>
    <property type="match status" value="1"/>
</dbReference>
<evidence type="ECO:0000256" key="2">
    <source>
        <dbReference type="ARBA" id="ARBA00004760"/>
    </source>
</evidence>
<comment type="subcellular location">
    <subcellularLocation>
        <location evidence="1">Endoplasmic reticulum</location>
    </subcellularLocation>
</comment>
<evidence type="ECO:0000256" key="5">
    <source>
        <dbReference type="ARBA" id="ARBA00022741"/>
    </source>
</evidence>
<evidence type="ECO:0000256" key="4">
    <source>
        <dbReference type="ARBA" id="ARBA00006484"/>
    </source>
</evidence>
<evidence type="ECO:0000256" key="8">
    <source>
        <dbReference type="ARBA" id="ARBA00022919"/>
    </source>
</evidence>
<keyword evidence="9" id="KW-0560">Oxidoreductase</keyword>
<evidence type="ECO:0000256" key="11">
    <source>
        <dbReference type="ARBA" id="ARBA00026112"/>
    </source>
</evidence>
<sequence length="261" mass="27122">MTMTGPLHQRAFVFGGSEGIGLAVAGRLAAAGTEVVILSRSEAKLGAALAQLGDDALARAVDVTDAEAVQGVVDALVAEVGVPDLVVTTAGYARPGWLEELPAEDVAGMVATNLVGTINVARAVLPHLRRAGGGTIVTTSSMAGLAGVFGYTVYSATKFGVVGFSEALRREVRPYGVRVLVLCPPNTLTPGFDEENRHKPAEVLAAEESVKTLTPDEVAEALMAALGRRRGFLVVPGRDSRLAAVAIRHLPAVVDRALRRP</sequence>
<gene>
    <name evidence="13" type="ORF">CFH99_09140</name>
</gene>
<evidence type="ECO:0000313" key="13">
    <source>
        <dbReference type="EMBL" id="QSR25785.1"/>
    </source>
</evidence>
<dbReference type="SUPFAM" id="SSF51735">
    <property type="entry name" value="NAD(P)-binding Rossmann-fold domains"/>
    <property type="match status" value="1"/>
</dbReference>
<comment type="similarity">
    <text evidence="4 12">Belongs to the short-chain dehydrogenases/reductases (SDR) family.</text>
</comment>
<dbReference type="InterPro" id="IPR002347">
    <property type="entry name" value="SDR_fam"/>
</dbReference>
<dbReference type="PRINTS" id="PR00081">
    <property type="entry name" value="GDHRDH"/>
</dbReference>
<evidence type="ECO:0000256" key="3">
    <source>
        <dbReference type="ARBA" id="ARBA00004991"/>
    </source>
</evidence>
<evidence type="ECO:0000256" key="9">
    <source>
        <dbReference type="ARBA" id="ARBA00023002"/>
    </source>
</evidence>
<dbReference type="EMBL" id="CP022295">
    <property type="protein sequence ID" value="QSR25785.1"/>
    <property type="molecule type" value="Genomic_DNA"/>
</dbReference>
<dbReference type="PANTHER" id="PTHR43550:SF3">
    <property type="entry name" value="3-KETODIHYDROSPHINGOSINE REDUCTASE"/>
    <property type="match status" value="1"/>
</dbReference>
<dbReference type="CDD" id="cd08939">
    <property type="entry name" value="KDSR-like_SDR_c"/>
    <property type="match status" value="1"/>
</dbReference>
<evidence type="ECO:0000313" key="14">
    <source>
        <dbReference type="Proteomes" id="UP000662818"/>
    </source>
</evidence>
<dbReference type="EC" id="1.1.1.102" evidence="11"/>
<evidence type="ECO:0000256" key="6">
    <source>
        <dbReference type="ARBA" id="ARBA00022824"/>
    </source>
</evidence>
<evidence type="ECO:0000256" key="12">
    <source>
        <dbReference type="RuleBase" id="RU000363"/>
    </source>
</evidence>
<keyword evidence="7" id="KW-0521">NADP</keyword>
<dbReference type="PRINTS" id="PR00080">
    <property type="entry name" value="SDRFAMILY"/>
</dbReference>
<proteinExistence type="inferred from homology"/>
<dbReference type="InterPro" id="IPR036291">
    <property type="entry name" value="NAD(P)-bd_dom_sf"/>
</dbReference>
<name>A0ABX7PJ49_9ACTN</name>
<dbReference type="InterPro" id="IPR045022">
    <property type="entry name" value="KDSR-like"/>
</dbReference>
<dbReference type="InterPro" id="IPR020904">
    <property type="entry name" value="Sc_DH/Rdtase_CS"/>
</dbReference>
<evidence type="ECO:0000256" key="10">
    <source>
        <dbReference type="ARBA" id="ARBA00023098"/>
    </source>
</evidence>
<keyword evidence="5" id="KW-0547">Nucleotide-binding</keyword>
<keyword evidence="14" id="KW-1185">Reference proteome</keyword>
<dbReference type="Pfam" id="PF00106">
    <property type="entry name" value="adh_short"/>
    <property type="match status" value="1"/>
</dbReference>
<keyword evidence="10" id="KW-0443">Lipid metabolism</keyword>
<protein>
    <recommendedName>
        <fullName evidence="11">3-dehydrosphinganine reductase</fullName>
        <ecNumber evidence="11">1.1.1.102</ecNumber>
    </recommendedName>
</protein>
<keyword evidence="8" id="KW-0746">Sphingolipid metabolism</keyword>
<dbReference type="Proteomes" id="UP000662818">
    <property type="component" value="Chromosome"/>
</dbReference>
<reference evidence="13 14" key="1">
    <citation type="submission" date="2017-06" db="EMBL/GenBank/DDBJ databases">
        <title>Complete Genome Sequence of the Soil Carbazole-Degrading Bacterium Nocardioides aromaticivorans IC177.</title>
        <authorList>
            <person name="Vejarano F."/>
            <person name="Suzuki-Minakuchi C."/>
            <person name="Ohtsubo Y."/>
            <person name="Tsuda M."/>
            <person name="Okada K."/>
            <person name="Nojiri H."/>
        </authorList>
    </citation>
    <scope>NUCLEOTIDE SEQUENCE [LARGE SCALE GENOMIC DNA]</scope>
    <source>
        <strain evidence="13 14">IC177</strain>
    </source>
</reference>
<comment type="pathway">
    <text evidence="2">Lipid metabolism; sphingolipid metabolism.</text>
</comment>
<organism evidence="13 14">
    <name type="scientific">Nocardioides aromaticivorans</name>
    <dbReference type="NCBI Taxonomy" id="200618"/>
    <lineage>
        <taxon>Bacteria</taxon>
        <taxon>Bacillati</taxon>
        <taxon>Actinomycetota</taxon>
        <taxon>Actinomycetes</taxon>
        <taxon>Propionibacteriales</taxon>
        <taxon>Nocardioidaceae</taxon>
        <taxon>Nocardioides</taxon>
    </lineage>
</organism>
<evidence type="ECO:0000256" key="7">
    <source>
        <dbReference type="ARBA" id="ARBA00022857"/>
    </source>
</evidence>
<evidence type="ECO:0000256" key="1">
    <source>
        <dbReference type="ARBA" id="ARBA00004240"/>
    </source>
</evidence>
<dbReference type="PANTHER" id="PTHR43550">
    <property type="entry name" value="3-KETODIHYDROSPHINGOSINE REDUCTASE"/>
    <property type="match status" value="1"/>
</dbReference>